<organism evidence="2 3">
    <name type="scientific">Liparis tanakae</name>
    <name type="common">Tanaka's snailfish</name>
    <dbReference type="NCBI Taxonomy" id="230148"/>
    <lineage>
        <taxon>Eukaryota</taxon>
        <taxon>Metazoa</taxon>
        <taxon>Chordata</taxon>
        <taxon>Craniata</taxon>
        <taxon>Vertebrata</taxon>
        <taxon>Euteleostomi</taxon>
        <taxon>Actinopterygii</taxon>
        <taxon>Neopterygii</taxon>
        <taxon>Teleostei</taxon>
        <taxon>Neoteleostei</taxon>
        <taxon>Acanthomorphata</taxon>
        <taxon>Eupercaria</taxon>
        <taxon>Perciformes</taxon>
        <taxon>Cottioidei</taxon>
        <taxon>Cottales</taxon>
        <taxon>Liparidae</taxon>
        <taxon>Liparis</taxon>
    </lineage>
</organism>
<comment type="caution">
    <text evidence="2">The sequence shown here is derived from an EMBL/GenBank/DDBJ whole genome shotgun (WGS) entry which is preliminary data.</text>
</comment>
<gene>
    <name evidence="2" type="ORF">EYF80_023678</name>
</gene>
<evidence type="ECO:0000313" key="3">
    <source>
        <dbReference type="Proteomes" id="UP000314294"/>
    </source>
</evidence>
<protein>
    <submittedName>
        <fullName evidence="2">Uncharacterized protein</fullName>
    </submittedName>
</protein>
<proteinExistence type="predicted"/>
<accession>A0A4Z2HKC1</accession>
<sequence>MVPRKYEKKTAEDDHAGIRTFVQTRFRSAEAPLQPQSRSARPQFHSPSHKESPCFMSLLPNITCLHSFWQMNRMGSALRFGFKAAVPCMRDISHQCIFRFRFREKNSSTPSRNFSARLEEQDGHLAQAAMSFSMLYFSMAWVAQSTASCCMSSDMSAFLITAFLSVMVEDEDALRKRKRKRSTFNALKNEHRTWDDEGDCLGQPDHREHITGESTVSSSGSATDPTEAASGAPAAAPRELHPQPGAVIVGPIAPIDRVIGVPETQARKPRNPPLRLPPTPLACLRASPKIPDYPTKRRKQSAARKTALRADACRARPKEKTRTAFGVGGVTCDRWGDGAAQGGYGRHCNLLRAVLSEAAVSGGDHVGFEESALQVMISVRQDLRLYDGHDAMLAEKENDYQTHADAS</sequence>
<name>A0A4Z2HKC1_9TELE</name>
<dbReference type="OrthoDB" id="10675222at2759"/>
<dbReference type="Proteomes" id="UP000314294">
    <property type="component" value="Unassembled WGS sequence"/>
</dbReference>
<reference evidence="2 3" key="1">
    <citation type="submission" date="2019-03" db="EMBL/GenBank/DDBJ databases">
        <title>First draft genome of Liparis tanakae, snailfish: a comprehensive survey of snailfish specific genes.</title>
        <authorList>
            <person name="Kim W."/>
            <person name="Song I."/>
            <person name="Jeong J.-H."/>
            <person name="Kim D."/>
            <person name="Kim S."/>
            <person name="Ryu S."/>
            <person name="Song J.Y."/>
            <person name="Lee S.K."/>
        </authorList>
    </citation>
    <scope>NUCLEOTIDE SEQUENCE [LARGE SCALE GENOMIC DNA]</scope>
    <source>
        <tissue evidence="2">Muscle</tissue>
    </source>
</reference>
<keyword evidence="3" id="KW-1185">Reference proteome</keyword>
<feature type="region of interest" description="Disordered" evidence="1">
    <location>
        <begin position="263"/>
        <end position="304"/>
    </location>
</feature>
<feature type="region of interest" description="Disordered" evidence="1">
    <location>
        <begin position="194"/>
        <end position="246"/>
    </location>
</feature>
<feature type="compositionally biased region" description="Polar residues" evidence="1">
    <location>
        <begin position="212"/>
        <end position="224"/>
    </location>
</feature>
<feature type="compositionally biased region" description="Pro residues" evidence="1">
    <location>
        <begin position="271"/>
        <end position="280"/>
    </location>
</feature>
<evidence type="ECO:0000256" key="1">
    <source>
        <dbReference type="SAM" id="MobiDB-lite"/>
    </source>
</evidence>
<evidence type="ECO:0000313" key="2">
    <source>
        <dbReference type="EMBL" id="TNN66050.1"/>
    </source>
</evidence>
<dbReference type="AlphaFoldDB" id="A0A4Z2HKC1"/>
<feature type="region of interest" description="Disordered" evidence="1">
    <location>
        <begin position="29"/>
        <end position="48"/>
    </location>
</feature>
<feature type="compositionally biased region" description="Low complexity" evidence="1">
    <location>
        <begin position="228"/>
        <end position="237"/>
    </location>
</feature>
<dbReference type="EMBL" id="SRLO01000225">
    <property type="protein sequence ID" value="TNN66050.1"/>
    <property type="molecule type" value="Genomic_DNA"/>
</dbReference>